<evidence type="ECO:0000256" key="4">
    <source>
        <dbReference type="ARBA" id="ARBA00012096"/>
    </source>
</evidence>
<evidence type="ECO:0000256" key="3">
    <source>
        <dbReference type="ARBA" id="ARBA00010869"/>
    </source>
</evidence>
<dbReference type="Proteomes" id="UP000530928">
    <property type="component" value="Unassembled WGS sequence"/>
</dbReference>
<evidence type="ECO:0000313" key="10">
    <source>
        <dbReference type="EMBL" id="MBA2892979.1"/>
    </source>
</evidence>
<dbReference type="EMBL" id="JACDUR010000004">
    <property type="protein sequence ID" value="MBA2892979.1"/>
    <property type="molecule type" value="Genomic_DNA"/>
</dbReference>
<dbReference type="Pfam" id="PF00291">
    <property type="entry name" value="PALP"/>
    <property type="match status" value="1"/>
</dbReference>
<evidence type="ECO:0000259" key="9">
    <source>
        <dbReference type="Pfam" id="PF00291"/>
    </source>
</evidence>
<dbReference type="RefSeq" id="WP_181611684.1">
    <property type="nucleotide sequence ID" value="NZ_BAABAM010000003.1"/>
</dbReference>
<protein>
    <recommendedName>
        <fullName evidence="4">threonine ammonia-lyase</fullName>
        <ecNumber evidence="4">4.3.1.19</ecNumber>
    </recommendedName>
    <alternativeName>
        <fullName evidence="8">Threonine deaminase</fullName>
    </alternativeName>
</protein>
<comment type="function">
    <text evidence="7">Catalyzes the anaerobic formation of alpha-ketobutyrate and ammonia from threonine in a two-step reaction. The first step involved a dehydration of threonine and a production of enamine intermediates (aminocrotonate), which tautomerizes to its imine form (iminobutyrate). Both intermediates are unstable and short-lived. The second step is the nonenzymatic hydrolysis of the enamine/imine intermediates to form 2-ketobutyrate and free ammonia. In the low water environment of the cell, the second step is accelerated by RidA.</text>
</comment>
<evidence type="ECO:0000256" key="2">
    <source>
        <dbReference type="ARBA" id="ARBA00001933"/>
    </source>
</evidence>
<dbReference type="SUPFAM" id="SSF53686">
    <property type="entry name" value="Tryptophan synthase beta subunit-like PLP-dependent enzymes"/>
    <property type="match status" value="1"/>
</dbReference>
<comment type="similarity">
    <text evidence="3">Belongs to the serine/threonine dehydratase family.</text>
</comment>
<comment type="catalytic activity">
    <reaction evidence="1">
        <text>L-threonine = 2-oxobutanoate + NH4(+)</text>
        <dbReference type="Rhea" id="RHEA:22108"/>
        <dbReference type="ChEBI" id="CHEBI:16763"/>
        <dbReference type="ChEBI" id="CHEBI:28938"/>
        <dbReference type="ChEBI" id="CHEBI:57926"/>
        <dbReference type="EC" id="4.3.1.19"/>
    </reaction>
</comment>
<dbReference type="FunFam" id="3.40.50.1100:FF:000007">
    <property type="entry name" value="L-threonine dehydratase catabolic TdcB"/>
    <property type="match status" value="1"/>
</dbReference>
<dbReference type="Gene3D" id="3.40.50.1100">
    <property type="match status" value="2"/>
</dbReference>
<dbReference type="EC" id="4.3.1.19" evidence="4"/>
<evidence type="ECO:0000256" key="5">
    <source>
        <dbReference type="ARBA" id="ARBA00022898"/>
    </source>
</evidence>
<accession>A0A7W0CKY8</accession>
<organism evidence="10 11">
    <name type="scientific">Nonomuraea soli</name>
    <dbReference type="NCBI Taxonomy" id="1032476"/>
    <lineage>
        <taxon>Bacteria</taxon>
        <taxon>Bacillati</taxon>
        <taxon>Actinomycetota</taxon>
        <taxon>Actinomycetes</taxon>
        <taxon>Streptosporangiales</taxon>
        <taxon>Streptosporangiaceae</taxon>
        <taxon>Nonomuraea</taxon>
    </lineage>
</organism>
<comment type="caution">
    <text evidence="10">The sequence shown here is derived from an EMBL/GenBank/DDBJ whole genome shotgun (WGS) entry which is preliminary data.</text>
</comment>
<comment type="cofactor">
    <cofactor evidence="2">
        <name>pyridoxal 5'-phosphate</name>
        <dbReference type="ChEBI" id="CHEBI:597326"/>
    </cofactor>
</comment>
<dbReference type="GO" id="GO:0003941">
    <property type="term" value="F:L-serine ammonia-lyase activity"/>
    <property type="evidence" value="ECO:0007669"/>
    <property type="project" value="TreeGrafter"/>
</dbReference>
<gene>
    <name evidence="10" type="ORF">HNR30_004333</name>
</gene>
<sequence length="303" mass="31562">MDLDDIRAAASRIAGAVVRTPLVRCGELWIKPESLQPIGAFKLRGAYNALAELRPAGVVTHSSGNHGQALAYAAKSFGIPCVVVVPEGAPAVKTTAIAGHGAELVIVPPDQRVIAAEKLATERGLTMIPPYDHPSIIAGQGTIGLEIVEDLPDVEVVLIPVSGGGLASGIATAVKLLRPDVAVYGVEPELAADALESLTLGRRVSWDTSRTFRTIADGLRADLSDLTFSILRERLDGIVTVTEDQIKHAMRHLALKGRLVAEPSGAVATAAHLEGKVGQGRTVAILSGGNVDPELFGQVIQGG</sequence>
<dbReference type="GO" id="GO:0005524">
    <property type="term" value="F:ATP binding"/>
    <property type="evidence" value="ECO:0007669"/>
    <property type="project" value="TreeGrafter"/>
</dbReference>
<dbReference type="InterPro" id="IPR001926">
    <property type="entry name" value="TrpB-like_PALP"/>
</dbReference>
<dbReference type="GO" id="GO:0004794">
    <property type="term" value="F:threonine deaminase activity"/>
    <property type="evidence" value="ECO:0007669"/>
    <property type="project" value="UniProtKB-EC"/>
</dbReference>
<keyword evidence="5" id="KW-0663">Pyridoxal phosphate</keyword>
<evidence type="ECO:0000256" key="8">
    <source>
        <dbReference type="ARBA" id="ARBA00031427"/>
    </source>
</evidence>
<dbReference type="AlphaFoldDB" id="A0A7W0CKY8"/>
<dbReference type="CDD" id="cd01562">
    <property type="entry name" value="Thr-dehyd"/>
    <property type="match status" value="1"/>
</dbReference>
<keyword evidence="6 10" id="KW-0456">Lyase</keyword>
<dbReference type="GO" id="GO:0030378">
    <property type="term" value="F:serine racemase activity"/>
    <property type="evidence" value="ECO:0007669"/>
    <property type="project" value="TreeGrafter"/>
</dbReference>
<feature type="domain" description="Tryptophan synthase beta chain-like PALP" evidence="9">
    <location>
        <begin position="15"/>
        <end position="288"/>
    </location>
</feature>
<dbReference type="PANTHER" id="PTHR43050:SF1">
    <property type="entry name" value="SERINE RACEMASE"/>
    <property type="match status" value="1"/>
</dbReference>
<reference evidence="10 11" key="1">
    <citation type="submission" date="2020-07" db="EMBL/GenBank/DDBJ databases">
        <title>Genomic Encyclopedia of Type Strains, Phase IV (KMG-IV): sequencing the most valuable type-strain genomes for metagenomic binning, comparative biology and taxonomic classification.</title>
        <authorList>
            <person name="Goeker M."/>
        </authorList>
    </citation>
    <scope>NUCLEOTIDE SEQUENCE [LARGE SCALE GENOMIC DNA]</scope>
    <source>
        <strain evidence="10 11">DSM 45533</strain>
    </source>
</reference>
<dbReference type="GO" id="GO:0000287">
    <property type="term" value="F:magnesium ion binding"/>
    <property type="evidence" value="ECO:0007669"/>
    <property type="project" value="TreeGrafter"/>
</dbReference>
<evidence type="ECO:0000256" key="6">
    <source>
        <dbReference type="ARBA" id="ARBA00023239"/>
    </source>
</evidence>
<dbReference type="InterPro" id="IPR036052">
    <property type="entry name" value="TrpB-like_PALP_sf"/>
</dbReference>
<dbReference type="FunFam" id="3.40.50.1100:FF:000005">
    <property type="entry name" value="Threonine dehydratase catabolic"/>
    <property type="match status" value="1"/>
</dbReference>
<proteinExistence type="inferred from homology"/>
<dbReference type="GO" id="GO:0018114">
    <property type="term" value="F:threonine racemase activity"/>
    <property type="evidence" value="ECO:0007669"/>
    <property type="project" value="TreeGrafter"/>
</dbReference>
<evidence type="ECO:0000256" key="7">
    <source>
        <dbReference type="ARBA" id="ARBA00025527"/>
    </source>
</evidence>
<keyword evidence="11" id="KW-1185">Reference proteome</keyword>
<name>A0A7W0CKY8_9ACTN</name>
<dbReference type="GO" id="GO:0030170">
    <property type="term" value="F:pyridoxal phosphate binding"/>
    <property type="evidence" value="ECO:0007669"/>
    <property type="project" value="TreeGrafter"/>
</dbReference>
<dbReference type="PANTHER" id="PTHR43050">
    <property type="entry name" value="SERINE / THREONINE RACEMASE FAMILY MEMBER"/>
    <property type="match status" value="1"/>
</dbReference>
<evidence type="ECO:0000256" key="1">
    <source>
        <dbReference type="ARBA" id="ARBA00001274"/>
    </source>
</evidence>
<dbReference type="GO" id="GO:0070179">
    <property type="term" value="P:D-serine biosynthetic process"/>
    <property type="evidence" value="ECO:0007669"/>
    <property type="project" value="TreeGrafter"/>
</dbReference>
<evidence type="ECO:0000313" key="11">
    <source>
        <dbReference type="Proteomes" id="UP000530928"/>
    </source>
</evidence>